<evidence type="ECO:0000256" key="5">
    <source>
        <dbReference type="SAM" id="MobiDB-lite"/>
    </source>
</evidence>
<dbReference type="Pfam" id="PF17966">
    <property type="entry name" value="Muc_B2"/>
    <property type="match status" value="3"/>
</dbReference>
<feature type="domain" description="Gram-positive cocci surface proteins LPxTG" evidence="6">
    <location>
        <begin position="641"/>
        <end position="679"/>
    </location>
</feature>
<dbReference type="eggNOG" id="COG3266">
    <property type="taxonomic scope" value="Bacteria"/>
</dbReference>
<dbReference type="InterPro" id="IPR041495">
    <property type="entry name" value="Mub_B2"/>
</dbReference>
<gene>
    <name evidence="7" type="ORF">IV53_GL000238</name>
</gene>
<reference evidence="7 8" key="1">
    <citation type="journal article" date="2015" name="Genome Announc.">
        <title>Expanding the biotechnology potential of lactobacilli through comparative genomics of 213 strains and associated genera.</title>
        <authorList>
            <person name="Sun Z."/>
            <person name="Harris H.M."/>
            <person name="McCann A."/>
            <person name="Guo C."/>
            <person name="Argimon S."/>
            <person name="Zhang W."/>
            <person name="Yang X."/>
            <person name="Jeffery I.B."/>
            <person name="Cooney J.C."/>
            <person name="Kagawa T.F."/>
            <person name="Liu W."/>
            <person name="Song Y."/>
            <person name="Salvetti E."/>
            <person name="Wrobel A."/>
            <person name="Rasinkangas P."/>
            <person name="Parkhill J."/>
            <person name="Rea M.C."/>
            <person name="O'Sullivan O."/>
            <person name="Ritari J."/>
            <person name="Douillard F.P."/>
            <person name="Paul Ross R."/>
            <person name="Yang R."/>
            <person name="Briner A.E."/>
            <person name="Felis G.E."/>
            <person name="de Vos W.M."/>
            <person name="Barrangou R."/>
            <person name="Klaenhammer T.R."/>
            <person name="Caufield P.W."/>
            <person name="Cui Y."/>
            <person name="Zhang H."/>
            <person name="O'Toole P.W."/>
        </authorList>
    </citation>
    <scope>NUCLEOTIDE SEQUENCE [LARGE SCALE GENOMIC DNA]</scope>
    <source>
        <strain evidence="7 8">DSM 22408</strain>
    </source>
</reference>
<dbReference type="Gene3D" id="2.60.40.4300">
    <property type="match status" value="3"/>
</dbReference>
<evidence type="ECO:0000256" key="3">
    <source>
        <dbReference type="ARBA" id="ARBA00022729"/>
    </source>
</evidence>
<dbReference type="Proteomes" id="UP000051500">
    <property type="component" value="Unassembled WGS sequence"/>
</dbReference>
<evidence type="ECO:0000256" key="4">
    <source>
        <dbReference type="ARBA" id="ARBA00023088"/>
    </source>
</evidence>
<evidence type="ECO:0000256" key="2">
    <source>
        <dbReference type="ARBA" id="ARBA00022525"/>
    </source>
</evidence>
<sequence>MTVHIIYQAGEQKAKVIYWDDTDNTEISAENLTGKTGETSKYRTQPTIDELKKKGYEFVSEDYPTNGVVFDNDTTKDQVFKVHLKHTYKTVTPQDPETPDTPINPDDPNSPKYPTEVGDIEKTVTRTIKYKYGKDTVKADQQAADPVTQPVKFDRTVTVDKVTGKVTETTPWKIAKGSMDKVTSPAIAGYTPDQAEVAKETPKETDKDQTIEVIYHADEQKATVTYIDDTTGKSISVKELTGKTGTTSDYRTAATIKDLEKKGYELVSNDYPKDGVVFDNDTAKDQAFEVHLKHTYKTVTPQDPETPDTPINPDDPTGPKYPKEVGDIEKTVTRTIKYKYGKDTVKADQQAADPVTQPVKFDRTVTVDKVTGKVTETTPWKIAKGSMDKVTSPAIAGYTPDQAEVAKETPKETDKDQTIEVIYHADDQKATVTYVDDTTGETISVENLTGKTGTTSDYRTKATIEALEKKGYKLISDDYPANGVVFDSDTNKDQQFTVHLEHLTKVVTPDDPGNPDEPINPEDPNGPKYPKETTKDHLVQEIKRTIRYQYEDGSQAQPDVVQTATYHRTMTIDRVTGKVIATSAWVLKQGDNNIFKAVITPEIAGYTPDRKQVELLEISATTKSQVIVVTYKKNAAPKKVLPKTGDAAHMQAKALGGILVGMSSLMGLMGFLEKRRKTE</sequence>
<feature type="region of interest" description="Disordered" evidence="5">
    <location>
        <begin position="506"/>
        <end position="534"/>
    </location>
</feature>
<keyword evidence="3" id="KW-0732">Signal</keyword>
<accession>A0A0R2KLN6</accession>
<protein>
    <submittedName>
        <fullName evidence="7">Cell surface protein</fullName>
    </submittedName>
</protein>
<organism evidence="7 8">
    <name type="scientific">Ligilactobacillus ceti DSM 22408</name>
    <dbReference type="NCBI Taxonomy" id="1122146"/>
    <lineage>
        <taxon>Bacteria</taxon>
        <taxon>Bacillati</taxon>
        <taxon>Bacillota</taxon>
        <taxon>Bacilli</taxon>
        <taxon>Lactobacillales</taxon>
        <taxon>Lactobacillaceae</taxon>
        <taxon>Ligilactobacillus</taxon>
    </lineage>
</organism>
<dbReference type="STRING" id="1122146.IV53_GL000238"/>
<evidence type="ECO:0000256" key="1">
    <source>
        <dbReference type="ARBA" id="ARBA00022512"/>
    </source>
</evidence>
<dbReference type="InterPro" id="IPR019931">
    <property type="entry name" value="LPXTG_anchor"/>
</dbReference>
<name>A0A0R2KLN6_9LACO</name>
<dbReference type="Gene3D" id="3.10.20.470">
    <property type="match status" value="3"/>
</dbReference>
<dbReference type="PATRIC" id="fig|1122146.4.peg.244"/>
<evidence type="ECO:0000259" key="6">
    <source>
        <dbReference type="PROSITE" id="PS50847"/>
    </source>
</evidence>
<feature type="region of interest" description="Disordered" evidence="5">
    <location>
        <begin position="90"/>
        <end position="116"/>
    </location>
</feature>
<comment type="caution">
    <text evidence="7">The sequence shown here is derived from an EMBL/GenBank/DDBJ whole genome shotgun (WGS) entry which is preliminary data.</text>
</comment>
<dbReference type="Pfam" id="PF17965">
    <property type="entry name" value="MucBP_2"/>
    <property type="match status" value="3"/>
</dbReference>
<dbReference type="InterPro" id="IPR041558">
    <property type="entry name" value="MucBP_2"/>
</dbReference>
<dbReference type="AlphaFoldDB" id="A0A0R2KLN6"/>
<keyword evidence="2" id="KW-0964">Secreted</keyword>
<evidence type="ECO:0000313" key="8">
    <source>
        <dbReference type="Proteomes" id="UP000051500"/>
    </source>
</evidence>
<keyword evidence="4" id="KW-0572">Peptidoglycan-anchor</keyword>
<keyword evidence="8" id="KW-1185">Reference proteome</keyword>
<keyword evidence="1" id="KW-0134">Cell wall</keyword>
<proteinExistence type="predicted"/>
<evidence type="ECO:0000313" key="7">
    <source>
        <dbReference type="EMBL" id="KRN90323.1"/>
    </source>
</evidence>
<dbReference type="PROSITE" id="PS50847">
    <property type="entry name" value="GRAM_POS_ANCHORING"/>
    <property type="match status" value="1"/>
</dbReference>
<feature type="region of interest" description="Disordered" evidence="5">
    <location>
        <begin position="299"/>
        <end position="324"/>
    </location>
</feature>
<dbReference type="EMBL" id="JQBZ01000003">
    <property type="protein sequence ID" value="KRN90323.1"/>
    <property type="molecule type" value="Genomic_DNA"/>
</dbReference>